<gene>
    <name evidence="1" type="ORF">PHLGIDRAFT_121899</name>
</gene>
<keyword evidence="2" id="KW-1185">Reference proteome</keyword>
<dbReference type="EMBL" id="KN840635">
    <property type="protein sequence ID" value="KIP03067.1"/>
    <property type="molecule type" value="Genomic_DNA"/>
</dbReference>
<organism evidence="1 2">
    <name type="scientific">Phlebiopsis gigantea (strain 11061_1 CR5-6)</name>
    <name type="common">White-rot fungus</name>
    <name type="synonym">Peniophora gigantea</name>
    <dbReference type="NCBI Taxonomy" id="745531"/>
    <lineage>
        <taxon>Eukaryota</taxon>
        <taxon>Fungi</taxon>
        <taxon>Dikarya</taxon>
        <taxon>Basidiomycota</taxon>
        <taxon>Agaricomycotina</taxon>
        <taxon>Agaricomycetes</taxon>
        <taxon>Polyporales</taxon>
        <taxon>Phanerochaetaceae</taxon>
        <taxon>Phlebiopsis</taxon>
    </lineage>
</organism>
<dbReference type="HOGENOM" id="CLU_1283674_0_0_1"/>
<sequence length="215" mass="23447">MATTDIALSALLQAFDSLSVTDAPNCSGSPEARASFEISALEYQTITGSVDEIWRAICRGAPYEGESRQQRLNRPPGLDSCTREPHSSLRCNCRSDPGPSDAAWGRRPTVLGEDVLQRTTQTQRDARAGAVRVLTLALAPCPSCPCTLTQVVHIVHADPTDADCTMYFRAEVARVQDPVYFAGHNLCAGRRLREVFAQNITAKLNYFVDVLSNCS</sequence>
<proteinExistence type="predicted"/>
<evidence type="ECO:0000313" key="1">
    <source>
        <dbReference type="EMBL" id="KIP03067.1"/>
    </source>
</evidence>
<dbReference type="AlphaFoldDB" id="A0A0C3S1D6"/>
<dbReference type="Proteomes" id="UP000053257">
    <property type="component" value="Unassembled WGS sequence"/>
</dbReference>
<accession>A0A0C3S1D6</accession>
<evidence type="ECO:0000313" key="2">
    <source>
        <dbReference type="Proteomes" id="UP000053257"/>
    </source>
</evidence>
<reference evidence="1 2" key="1">
    <citation type="journal article" date="2014" name="PLoS Genet.">
        <title>Analysis of the Phlebiopsis gigantea genome, transcriptome and secretome provides insight into its pioneer colonization strategies of wood.</title>
        <authorList>
            <person name="Hori C."/>
            <person name="Ishida T."/>
            <person name="Igarashi K."/>
            <person name="Samejima M."/>
            <person name="Suzuki H."/>
            <person name="Master E."/>
            <person name="Ferreira P."/>
            <person name="Ruiz-Duenas F.J."/>
            <person name="Held B."/>
            <person name="Canessa P."/>
            <person name="Larrondo L.F."/>
            <person name="Schmoll M."/>
            <person name="Druzhinina I.S."/>
            <person name="Kubicek C.P."/>
            <person name="Gaskell J.A."/>
            <person name="Kersten P."/>
            <person name="St John F."/>
            <person name="Glasner J."/>
            <person name="Sabat G."/>
            <person name="Splinter BonDurant S."/>
            <person name="Syed K."/>
            <person name="Yadav J."/>
            <person name="Mgbeahuruike A.C."/>
            <person name="Kovalchuk A."/>
            <person name="Asiegbu F.O."/>
            <person name="Lackner G."/>
            <person name="Hoffmeister D."/>
            <person name="Rencoret J."/>
            <person name="Gutierrez A."/>
            <person name="Sun H."/>
            <person name="Lindquist E."/>
            <person name="Barry K."/>
            <person name="Riley R."/>
            <person name="Grigoriev I.V."/>
            <person name="Henrissat B."/>
            <person name="Kues U."/>
            <person name="Berka R.M."/>
            <person name="Martinez A.T."/>
            <person name="Covert S.F."/>
            <person name="Blanchette R.A."/>
            <person name="Cullen D."/>
        </authorList>
    </citation>
    <scope>NUCLEOTIDE SEQUENCE [LARGE SCALE GENOMIC DNA]</scope>
    <source>
        <strain evidence="1 2">11061_1 CR5-6</strain>
    </source>
</reference>
<protein>
    <submittedName>
        <fullName evidence="1">Uncharacterized protein</fullName>
    </submittedName>
</protein>
<name>A0A0C3S1D6_PHLG1</name>